<evidence type="ECO:0000259" key="8">
    <source>
        <dbReference type="Pfam" id="PF02870"/>
    </source>
</evidence>
<comment type="catalytic activity">
    <reaction evidence="1">
        <text>a 4-O-methyl-thymidine in DNA + L-cysteinyl-[protein] = a thymidine in DNA + S-methyl-L-cysteinyl-[protein]</text>
        <dbReference type="Rhea" id="RHEA:53428"/>
        <dbReference type="Rhea" id="RHEA-COMP:10131"/>
        <dbReference type="Rhea" id="RHEA-COMP:10132"/>
        <dbReference type="Rhea" id="RHEA-COMP:13555"/>
        <dbReference type="Rhea" id="RHEA-COMP:13556"/>
        <dbReference type="ChEBI" id="CHEBI:29950"/>
        <dbReference type="ChEBI" id="CHEBI:82612"/>
        <dbReference type="ChEBI" id="CHEBI:137386"/>
        <dbReference type="ChEBI" id="CHEBI:137387"/>
        <dbReference type="EC" id="2.1.1.63"/>
    </reaction>
</comment>
<keyword evidence="2" id="KW-0489">Methyltransferase</keyword>
<gene>
    <name evidence="9" type="ORF">KJB30_06835</name>
</gene>
<protein>
    <submittedName>
        <fullName evidence="9">Methylated-DNA--[protein]-cysteine S-methyltransferase</fullName>
    </submittedName>
</protein>
<dbReference type="PANTHER" id="PTHR10815:SF13">
    <property type="entry name" value="METHYLATED-DNA--PROTEIN-CYSTEINE METHYLTRANSFERASE"/>
    <property type="match status" value="1"/>
</dbReference>
<keyword evidence="4" id="KW-0227">DNA damage</keyword>
<evidence type="ECO:0000256" key="2">
    <source>
        <dbReference type="ARBA" id="ARBA00022603"/>
    </source>
</evidence>
<dbReference type="InterPro" id="IPR001497">
    <property type="entry name" value="MethylDNA_cys_MeTrfase_AS"/>
</dbReference>
<dbReference type="Pfam" id="PF02870">
    <property type="entry name" value="Methyltransf_1N"/>
    <property type="match status" value="1"/>
</dbReference>
<dbReference type="InterPro" id="IPR008332">
    <property type="entry name" value="MethylG_MeTrfase_N"/>
</dbReference>
<evidence type="ECO:0000256" key="6">
    <source>
        <dbReference type="ARBA" id="ARBA00049348"/>
    </source>
</evidence>
<dbReference type="NCBIfam" id="TIGR00589">
    <property type="entry name" value="ogt"/>
    <property type="match status" value="1"/>
</dbReference>
<keyword evidence="10" id="KW-1185">Reference proteome</keyword>
<dbReference type="PROSITE" id="PS00374">
    <property type="entry name" value="MGMT"/>
    <property type="match status" value="1"/>
</dbReference>
<evidence type="ECO:0000313" key="10">
    <source>
        <dbReference type="Proteomes" id="UP000784128"/>
    </source>
</evidence>
<dbReference type="Gene3D" id="1.10.10.10">
    <property type="entry name" value="Winged helix-like DNA-binding domain superfamily/Winged helix DNA-binding domain"/>
    <property type="match status" value="1"/>
</dbReference>
<keyword evidence="3" id="KW-0808">Transferase</keyword>
<keyword evidence="5" id="KW-0234">DNA repair</keyword>
<evidence type="ECO:0000256" key="3">
    <source>
        <dbReference type="ARBA" id="ARBA00022679"/>
    </source>
</evidence>
<feature type="domain" description="Methylated-DNA-[protein]-cysteine S-methyltransferase DNA binding" evidence="7">
    <location>
        <begin position="78"/>
        <end position="160"/>
    </location>
</feature>
<dbReference type="Pfam" id="PF01035">
    <property type="entry name" value="DNA_binding_1"/>
    <property type="match status" value="1"/>
</dbReference>
<evidence type="ECO:0000256" key="5">
    <source>
        <dbReference type="ARBA" id="ARBA00023204"/>
    </source>
</evidence>
<feature type="domain" description="Methylguanine DNA methyltransferase ribonuclease-like" evidence="8">
    <location>
        <begin position="1"/>
        <end position="73"/>
    </location>
</feature>
<dbReference type="EMBL" id="JAHDYS010000005">
    <property type="protein sequence ID" value="MBT1071490.1"/>
    <property type="molecule type" value="Genomic_DNA"/>
</dbReference>
<dbReference type="CDD" id="cd06445">
    <property type="entry name" value="ATase"/>
    <property type="match status" value="1"/>
</dbReference>
<comment type="caution">
    <text evidence="9">The sequence shown here is derived from an EMBL/GenBank/DDBJ whole genome shotgun (WGS) entry which is preliminary data.</text>
</comment>
<dbReference type="InterPro" id="IPR036217">
    <property type="entry name" value="MethylDNA_cys_MeTrfase_DNAb"/>
</dbReference>
<evidence type="ECO:0000313" key="9">
    <source>
        <dbReference type="EMBL" id="MBT1071490.1"/>
    </source>
</evidence>
<dbReference type="InterPro" id="IPR036388">
    <property type="entry name" value="WH-like_DNA-bd_sf"/>
</dbReference>
<evidence type="ECO:0000256" key="4">
    <source>
        <dbReference type="ARBA" id="ARBA00022763"/>
    </source>
</evidence>
<name>A0ABS5U746_9BACT</name>
<evidence type="ECO:0000259" key="7">
    <source>
        <dbReference type="Pfam" id="PF01035"/>
    </source>
</evidence>
<dbReference type="InterPro" id="IPR014048">
    <property type="entry name" value="MethylDNA_cys_MeTrfase_DNA-bd"/>
</dbReference>
<comment type="catalytic activity">
    <reaction evidence="6">
        <text>a 6-O-methyl-2'-deoxyguanosine in DNA + L-cysteinyl-[protein] = S-methyl-L-cysteinyl-[protein] + a 2'-deoxyguanosine in DNA</text>
        <dbReference type="Rhea" id="RHEA:24000"/>
        <dbReference type="Rhea" id="RHEA-COMP:10131"/>
        <dbReference type="Rhea" id="RHEA-COMP:10132"/>
        <dbReference type="Rhea" id="RHEA-COMP:11367"/>
        <dbReference type="Rhea" id="RHEA-COMP:11368"/>
        <dbReference type="ChEBI" id="CHEBI:29950"/>
        <dbReference type="ChEBI" id="CHEBI:82612"/>
        <dbReference type="ChEBI" id="CHEBI:85445"/>
        <dbReference type="ChEBI" id="CHEBI:85448"/>
        <dbReference type="EC" id="2.1.1.63"/>
    </reaction>
</comment>
<reference evidence="9 10" key="1">
    <citation type="submission" date="2021-05" db="EMBL/GenBank/DDBJ databases">
        <title>The draft genome of Geobacter chapellei DSM 13688.</title>
        <authorList>
            <person name="Xu Z."/>
            <person name="Masuda Y."/>
            <person name="Itoh H."/>
            <person name="Senoo K."/>
        </authorList>
    </citation>
    <scope>NUCLEOTIDE SEQUENCE [LARGE SCALE GENOMIC DNA]</scope>
    <source>
        <strain evidence="9 10">DSM 13688</strain>
    </source>
</reference>
<dbReference type="Proteomes" id="UP000784128">
    <property type="component" value="Unassembled WGS sequence"/>
</dbReference>
<sequence length="171" mass="18440">MYQSNFETERGYGTVFATELGICKINLPSEPGDGIGAEAGQHPSSPLTEQVAKMLRLYFMGQQQPFESVPVDLTGLPPFRMRILTLIRTIPYGETRSYKDVSLLAGLPHAARAVGGAMASNPVPIIIPCHRVVAANGLLTGYTAPGGLKLKKNILRAEGVEFKGEQVARKC</sequence>
<proteinExistence type="predicted"/>
<organism evidence="9 10">
    <name type="scientific">Pelotalea chapellei</name>
    <dbReference type="NCBI Taxonomy" id="44671"/>
    <lineage>
        <taxon>Bacteria</taxon>
        <taxon>Pseudomonadati</taxon>
        <taxon>Thermodesulfobacteriota</taxon>
        <taxon>Desulfuromonadia</taxon>
        <taxon>Geobacterales</taxon>
        <taxon>Geobacteraceae</taxon>
        <taxon>Pelotalea</taxon>
    </lineage>
</organism>
<dbReference type="PANTHER" id="PTHR10815">
    <property type="entry name" value="METHYLATED-DNA--PROTEIN-CYSTEINE METHYLTRANSFERASE"/>
    <property type="match status" value="1"/>
</dbReference>
<dbReference type="SUPFAM" id="SSF46767">
    <property type="entry name" value="Methylated DNA-protein cysteine methyltransferase, C-terminal domain"/>
    <property type="match status" value="1"/>
</dbReference>
<accession>A0ABS5U746</accession>
<dbReference type="RefSeq" id="WP_214297259.1">
    <property type="nucleotide sequence ID" value="NZ_JAHDYS010000005.1"/>
</dbReference>
<evidence type="ECO:0000256" key="1">
    <source>
        <dbReference type="ARBA" id="ARBA00001286"/>
    </source>
</evidence>